<dbReference type="InterPro" id="IPR018046">
    <property type="entry name" value="Pili_assmbl_chaperone_CS"/>
</dbReference>
<dbReference type="GO" id="GO:0030288">
    <property type="term" value="C:outer membrane-bounded periplasmic space"/>
    <property type="evidence" value="ECO:0007669"/>
    <property type="project" value="InterPro"/>
</dbReference>
<dbReference type="Pfam" id="PF02753">
    <property type="entry name" value="PapD_C"/>
    <property type="match status" value="1"/>
</dbReference>
<evidence type="ECO:0000256" key="4">
    <source>
        <dbReference type="ARBA" id="ARBA00022729"/>
    </source>
</evidence>
<dbReference type="InterPro" id="IPR036316">
    <property type="entry name" value="Pili_assmbl_chap_C_dom_sf"/>
</dbReference>
<dbReference type="EMBL" id="JAWJAC010000009">
    <property type="protein sequence ID" value="MDV2863948.1"/>
    <property type="molecule type" value="Genomic_DNA"/>
</dbReference>
<keyword evidence="13" id="KW-1185">Reference proteome</keyword>
<protein>
    <submittedName>
        <fullName evidence="12">Fimbria/pilus periplasmic chaperone</fullName>
    </submittedName>
</protein>
<organism evidence="12 13">
    <name type="scientific">Phytobacter ursingii</name>
    <dbReference type="NCBI Taxonomy" id="1972431"/>
    <lineage>
        <taxon>Bacteria</taxon>
        <taxon>Pseudomonadati</taxon>
        <taxon>Pseudomonadota</taxon>
        <taxon>Gammaproteobacteria</taxon>
        <taxon>Enterobacterales</taxon>
        <taxon>Enterobacteriaceae</taxon>
        <taxon>Phytobacter</taxon>
    </lineage>
</organism>
<comment type="subcellular location">
    <subcellularLocation>
        <location evidence="1 8">Periplasm</location>
    </subcellularLocation>
</comment>
<evidence type="ECO:0000256" key="6">
    <source>
        <dbReference type="ARBA" id="ARBA00023186"/>
    </source>
</evidence>
<sequence length="239" mass="26033">MGLRHLYKCAVVALIALATCGVQLAQASVVLSGTRVIYNGKKKEVTVTVTNSNKTPVLVQNWMDAGKEKAVPSKIGVPFVLTPPINRIDPGKSQTLRITYLGSPPLPQDKESVFWVNVLEVPSKAKGVKEDQSRLNIAFRSRIKLFYRPAGLKGNSLQAIGQLKWQPAKDGVNVTNPTPYYVSLQVIQYGGKVIDGKMISPGETQHYKFPGIGSVTDVTKITYHAINDYGALTSAQPKN</sequence>
<dbReference type="Gene3D" id="2.60.40.10">
    <property type="entry name" value="Immunoglobulins"/>
    <property type="match status" value="2"/>
</dbReference>
<keyword evidence="5" id="KW-0574">Periplasm</keyword>
<evidence type="ECO:0000256" key="9">
    <source>
        <dbReference type="SAM" id="SignalP"/>
    </source>
</evidence>
<dbReference type="PRINTS" id="PR00969">
    <property type="entry name" value="CHAPERONPILI"/>
</dbReference>
<dbReference type="GO" id="GO:0071555">
    <property type="term" value="P:cell wall organization"/>
    <property type="evidence" value="ECO:0007669"/>
    <property type="project" value="InterPro"/>
</dbReference>
<dbReference type="SUPFAM" id="SSF49584">
    <property type="entry name" value="Periplasmic chaperone C-domain"/>
    <property type="match status" value="1"/>
</dbReference>
<evidence type="ECO:0000313" key="13">
    <source>
        <dbReference type="Proteomes" id="UP001286589"/>
    </source>
</evidence>
<dbReference type="InterPro" id="IPR001829">
    <property type="entry name" value="Pili_assmbl_chaperone_bac"/>
</dbReference>
<dbReference type="SUPFAM" id="SSF49354">
    <property type="entry name" value="PapD-like"/>
    <property type="match status" value="1"/>
</dbReference>
<proteinExistence type="inferred from homology"/>
<evidence type="ECO:0000313" key="12">
    <source>
        <dbReference type="EMBL" id="MDV2863948.1"/>
    </source>
</evidence>
<dbReference type="FunFam" id="2.60.40.10:FF:000458">
    <property type="entry name" value="Molecular chaperone FimC"/>
    <property type="match status" value="1"/>
</dbReference>
<comment type="similarity">
    <text evidence="2 8">Belongs to the periplasmic pilus chaperone family.</text>
</comment>
<dbReference type="InterPro" id="IPR016148">
    <property type="entry name" value="Pili_assmbl_chaperone_C"/>
</dbReference>
<dbReference type="InterPro" id="IPR016147">
    <property type="entry name" value="Pili_assmbl_chaperone_N"/>
</dbReference>
<gene>
    <name evidence="12" type="ORF">R0H02_15945</name>
</gene>
<comment type="caution">
    <text evidence="12">The sequence shown here is derived from an EMBL/GenBank/DDBJ whole genome shotgun (WGS) entry which is preliminary data.</text>
</comment>
<feature type="domain" description="Pili assembly chaperone N-terminal" evidence="10">
    <location>
        <begin position="28"/>
        <end position="152"/>
    </location>
</feature>
<keyword evidence="7" id="KW-0393">Immunoglobulin domain</keyword>
<keyword evidence="4 9" id="KW-0732">Signal</keyword>
<dbReference type="PROSITE" id="PS00635">
    <property type="entry name" value="PILI_CHAPERONE"/>
    <property type="match status" value="1"/>
</dbReference>
<name>A0AB35RPY3_9ENTR</name>
<feature type="chain" id="PRO_5044228120" evidence="9">
    <location>
        <begin position="28"/>
        <end position="239"/>
    </location>
</feature>
<dbReference type="InterPro" id="IPR050643">
    <property type="entry name" value="Periplasmic_pilus_chap"/>
</dbReference>
<evidence type="ECO:0000259" key="10">
    <source>
        <dbReference type="Pfam" id="PF00345"/>
    </source>
</evidence>
<evidence type="ECO:0000256" key="3">
    <source>
        <dbReference type="ARBA" id="ARBA00022558"/>
    </source>
</evidence>
<dbReference type="AlphaFoldDB" id="A0AB35RPY3"/>
<dbReference type="RefSeq" id="WP_142519322.1">
    <property type="nucleotide sequence ID" value="NZ_JAWJAC010000009.1"/>
</dbReference>
<dbReference type="Pfam" id="PF00345">
    <property type="entry name" value="PapD_N"/>
    <property type="match status" value="1"/>
</dbReference>
<feature type="signal peptide" evidence="9">
    <location>
        <begin position="1"/>
        <end position="27"/>
    </location>
</feature>
<reference evidence="12 13" key="1">
    <citation type="submission" date="2023-10" db="EMBL/GenBank/DDBJ databases">
        <title>Phytobacter spp. The emergence of a new genus of hospital-origin enterobacteria encoding carbapenemases in Argentina.</title>
        <authorList>
            <person name="Vay C."/>
            <person name="Almuzara M."/>
            <person name="Traglia G.M."/>
            <person name="Campos J."/>
        </authorList>
    </citation>
    <scope>NUCLEOTIDE SEQUENCE [LARGE SCALE GENOMIC DNA]</scope>
    <source>
        <strain evidence="12 13">CVMA36</strain>
    </source>
</reference>
<dbReference type="PANTHER" id="PTHR30251">
    <property type="entry name" value="PILUS ASSEMBLY CHAPERONE"/>
    <property type="match status" value="1"/>
</dbReference>
<feature type="domain" description="Pili assembly chaperone C-terminal" evidence="11">
    <location>
        <begin position="174"/>
        <end position="232"/>
    </location>
</feature>
<keyword evidence="3" id="KW-1029">Fimbrium biogenesis</keyword>
<evidence type="ECO:0000256" key="1">
    <source>
        <dbReference type="ARBA" id="ARBA00004418"/>
    </source>
</evidence>
<evidence type="ECO:0000256" key="7">
    <source>
        <dbReference type="ARBA" id="ARBA00023319"/>
    </source>
</evidence>
<evidence type="ECO:0000256" key="8">
    <source>
        <dbReference type="RuleBase" id="RU003918"/>
    </source>
</evidence>
<accession>A0AB35RPY3</accession>
<dbReference type="InterPro" id="IPR008962">
    <property type="entry name" value="PapD-like_sf"/>
</dbReference>
<evidence type="ECO:0000256" key="5">
    <source>
        <dbReference type="ARBA" id="ARBA00022764"/>
    </source>
</evidence>
<keyword evidence="6 8" id="KW-0143">Chaperone</keyword>
<evidence type="ECO:0000259" key="11">
    <source>
        <dbReference type="Pfam" id="PF02753"/>
    </source>
</evidence>
<dbReference type="Proteomes" id="UP001286589">
    <property type="component" value="Unassembled WGS sequence"/>
</dbReference>
<dbReference type="InterPro" id="IPR013783">
    <property type="entry name" value="Ig-like_fold"/>
</dbReference>
<evidence type="ECO:0000256" key="2">
    <source>
        <dbReference type="ARBA" id="ARBA00007399"/>
    </source>
</evidence>
<dbReference type="PANTHER" id="PTHR30251:SF2">
    <property type="entry name" value="FIMBRIAL CHAPERONE YADV-RELATED"/>
    <property type="match status" value="1"/>
</dbReference>